<keyword evidence="4 9" id="KW-0210">Decarboxylase</keyword>
<dbReference type="NCBIfam" id="TIGR01740">
    <property type="entry name" value="pyrF"/>
    <property type="match status" value="1"/>
</dbReference>
<proteinExistence type="inferred from homology"/>
<dbReference type="GO" id="GO:0044205">
    <property type="term" value="P:'de novo' UMP biosynthetic process"/>
    <property type="evidence" value="ECO:0007669"/>
    <property type="project" value="UniProtKB-UniRule"/>
</dbReference>
<evidence type="ECO:0000256" key="9">
    <source>
        <dbReference type="HAMAP-Rule" id="MF_01200"/>
    </source>
</evidence>
<dbReference type="EMBL" id="MSLT01000012">
    <property type="protein sequence ID" value="OUD14666.1"/>
    <property type="molecule type" value="Genomic_DNA"/>
</dbReference>
<comment type="pathway">
    <text evidence="2 9 12">Pyrimidine metabolism; UMP biosynthesis via de novo pathway; UMP from orotate: step 2/2.</text>
</comment>
<comment type="caution">
    <text evidence="14">The sequence shown here is derived from an EMBL/GenBank/DDBJ whole genome shotgun (WGS) entry which is preliminary data.</text>
</comment>
<evidence type="ECO:0000256" key="6">
    <source>
        <dbReference type="ARBA" id="ARBA00023239"/>
    </source>
</evidence>
<evidence type="ECO:0000256" key="11">
    <source>
        <dbReference type="PIRSR" id="PIRSR614732-2"/>
    </source>
</evidence>
<comment type="catalytic activity">
    <reaction evidence="7 9 12">
        <text>orotidine 5'-phosphate + H(+) = UMP + CO2</text>
        <dbReference type="Rhea" id="RHEA:11596"/>
        <dbReference type="ChEBI" id="CHEBI:15378"/>
        <dbReference type="ChEBI" id="CHEBI:16526"/>
        <dbReference type="ChEBI" id="CHEBI:57538"/>
        <dbReference type="ChEBI" id="CHEBI:57865"/>
        <dbReference type="EC" id="4.1.1.23"/>
    </reaction>
</comment>
<dbReference type="AlphaFoldDB" id="A0A251X9I6"/>
<feature type="active site" description="For OMPdecase activity" evidence="10">
    <location>
        <position position="65"/>
    </location>
</feature>
<dbReference type="EC" id="4.1.1.23" evidence="9"/>
<evidence type="ECO:0000256" key="8">
    <source>
        <dbReference type="ARBA" id="ARBA00061012"/>
    </source>
</evidence>
<feature type="active site" description="For OMPdecase activity" evidence="10">
    <location>
        <position position="62"/>
    </location>
</feature>
<protein>
    <recommendedName>
        <fullName evidence="9">Orotidine 5'-phosphate decarboxylase</fullName>
        <ecNumber evidence="9">4.1.1.23</ecNumber>
    </recommendedName>
    <alternativeName>
        <fullName evidence="9">OMP decarboxylase</fullName>
        <shortName evidence="9">OMPDCase</shortName>
        <shortName evidence="9">OMPdecase</shortName>
    </alternativeName>
</protein>
<comment type="similarity">
    <text evidence="8 9">Belongs to the OMP decarboxylase family. Type 1 subfamily.</text>
</comment>
<dbReference type="InterPro" id="IPR013785">
    <property type="entry name" value="Aldolase_TIM"/>
</dbReference>
<feature type="active site" description="Proton donor" evidence="9">
    <location>
        <position position="62"/>
    </location>
</feature>
<evidence type="ECO:0000256" key="2">
    <source>
        <dbReference type="ARBA" id="ARBA00004861"/>
    </source>
</evidence>
<dbReference type="SMART" id="SM00934">
    <property type="entry name" value="OMPdecase"/>
    <property type="match status" value="1"/>
</dbReference>
<feature type="binding site" evidence="9 11">
    <location>
        <position position="212"/>
    </location>
    <ligand>
        <name>substrate</name>
    </ligand>
</feature>
<dbReference type="Proteomes" id="UP000194798">
    <property type="component" value="Unassembled WGS sequence"/>
</dbReference>
<evidence type="ECO:0000256" key="1">
    <source>
        <dbReference type="ARBA" id="ARBA00002356"/>
    </source>
</evidence>
<dbReference type="SUPFAM" id="SSF51366">
    <property type="entry name" value="Ribulose-phoshate binding barrel"/>
    <property type="match status" value="1"/>
</dbReference>
<gene>
    <name evidence="9" type="primary">pyrF</name>
    <name evidence="14" type="ORF">TPSD3_08420</name>
</gene>
<feature type="active site" description="For OMPdecase activity" evidence="10">
    <location>
        <position position="60"/>
    </location>
</feature>
<dbReference type="OrthoDB" id="9806203at2"/>
<dbReference type="Pfam" id="PF00215">
    <property type="entry name" value="OMPdecase"/>
    <property type="match status" value="1"/>
</dbReference>
<dbReference type="PANTHER" id="PTHR32119">
    <property type="entry name" value="OROTIDINE 5'-PHOSPHATE DECARBOXYLASE"/>
    <property type="match status" value="1"/>
</dbReference>
<feature type="binding site" evidence="9 11">
    <location>
        <position position="191"/>
    </location>
    <ligand>
        <name>substrate</name>
    </ligand>
</feature>
<dbReference type="GO" id="GO:0006207">
    <property type="term" value="P:'de novo' pyrimidine nucleobase biosynthetic process"/>
    <property type="evidence" value="ECO:0007669"/>
    <property type="project" value="InterPro"/>
</dbReference>
<feature type="binding site" evidence="9 11">
    <location>
        <position position="182"/>
    </location>
    <ligand>
        <name>substrate</name>
    </ligand>
</feature>
<evidence type="ECO:0000313" key="15">
    <source>
        <dbReference type="Proteomes" id="UP000194798"/>
    </source>
</evidence>
<feature type="binding site" evidence="9">
    <location>
        <begin position="60"/>
        <end position="69"/>
    </location>
    <ligand>
        <name>substrate</name>
    </ligand>
</feature>
<dbReference type="FunFam" id="3.20.20.70:FF:000015">
    <property type="entry name" value="Orotidine 5'-phosphate decarboxylase"/>
    <property type="match status" value="1"/>
</dbReference>
<feature type="binding site" evidence="9 11">
    <location>
        <position position="211"/>
    </location>
    <ligand>
        <name>substrate</name>
    </ligand>
</feature>
<keyword evidence="6 9" id="KW-0456">Lyase</keyword>
<dbReference type="InterPro" id="IPR014732">
    <property type="entry name" value="OMPdecase"/>
</dbReference>
<evidence type="ECO:0000256" key="10">
    <source>
        <dbReference type="PIRSR" id="PIRSR614732-1"/>
    </source>
</evidence>
<feature type="binding site" evidence="9 11">
    <location>
        <position position="119"/>
    </location>
    <ligand>
        <name>substrate</name>
    </ligand>
</feature>
<dbReference type="InterPro" id="IPR001754">
    <property type="entry name" value="OMPdeCOase_dom"/>
</dbReference>
<feature type="domain" description="Orotidine 5'-phosphate decarboxylase" evidence="13">
    <location>
        <begin position="5"/>
        <end position="227"/>
    </location>
</feature>
<dbReference type="InterPro" id="IPR011060">
    <property type="entry name" value="RibuloseP-bd_barrel"/>
</dbReference>
<dbReference type="NCBIfam" id="NF001273">
    <property type="entry name" value="PRK00230.1"/>
    <property type="match status" value="1"/>
</dbReference>
<comment type="function">
    <text evidence="1 9">Catalyzes the decarboxylation of orotidine 5'-monophosphate (OMP) to uridine 5'-monophosphate (UMP).</text>
</comment>
<dbReference type="CDD" id="cd04725">
    <property type="entry name" value="OMP_decarboxylase_like"/>
    <property type="match status" value="1"/>
</dbReference>
<feature type="binding site" evidence="9 11">
    <location>
        <position position="11"/>
    </location>
    <ligand>
        <name>substrate</name>
    </ligand>
</feature>
<comment type="subunit">
    <text evidence="3 9">Homodimer.</text>
</comment>
<dbReference type="HAMAP" id="MF_01200_B">
    <property type="entry name" value="OMPdecase_type1_B"/>
    <property type="match status" value="1"/>
</dbReference>
<keyword evidence="5 9" id="KW-0665">Pyrimidine biosynthesis</keyword>
<sequence>MSKTPLIIALDFPTAQKALAFVQPLDAQRYRVKVGLELFTREGPALIEALHRLGFDVFLDLKFHDIPNTVARACASAAELGVWMLNVHALGGRDMLLAAREAIEAYQPRPLLIAVSILTSLEQSDLYATGLHGTLEENVLRLARLVKANQLDGLVCSPHELTAIKRTMDKDDPFVLVTPGIRPVGSESHDQKRIMTPKEALDLGATYLVLGRPVTQADAPQAVLAAIEASLQ</sequence>
<dbReference type="GO" id="GO:0004590">
    <property type="term" value="F:orotidine-5'-phosphate decarboxylase activity"/>
    <property type="evidence" value="ECO:0007669"/>
    <property type="project" value="UniProtKB-UniRule"/>
</dbReference>
<evidence type="ECO:0000259" key="13">
    <source>
        <dbReference type="SMART" id="SM00934"/>
    </source>
</evidence>
<evidence type="ECO:0000256" key="7">
    <source>
        <dbReference type="ARBA" id="ARBA00049157"/>
    </source>
</evidence>
<dbReference type="InterPro" id="IPR047596">
    <property type="entry name" value="OMPdecase_bac"/>
</dbReference>
<organism evidence="14 15">
    <name type="scientific">Thioflexithrix psekupsensis</name>
    <dbReference type="NCBI Taxonomy" id="1570016"/>
    <lineage>
        <taxon>Bacteria</taxon>
        <taxon>Pseudomonadati</taxon>
        <taxon>Pseudomonadota</taxon>
        <taxon>Gammaproteobacteria</taxon>
        <taxon>Thiotrichales</taxon>
        <taxon>Thioflexithrix</taxon>
    </lineage>
</organism>
<evidence type="ECO:0000313" key="14">
    <source>
        <dbReference type="EMBL" id="OUD14666.1"/>
    </source>
</evidence>
<dbReference type="GO" id="GO:0005829">
    <property type="term" value="C:cytosol"/>
    <property type="evidence" value="ECO:0007669"/>
    <property type="project" value="TreeGrafter"/>
</dbReference>
<dbReference type="InterPro" id="IPR018089">
    <property type="entry name" value="OMPdecase_AS"/>
</dbReference>
<reference evidence="14 15" key="1">
    <citation type="submission" date="2016-12" db="EMBL/GenBank/DDBJ databases">
        <title>Thioflexothrix psekupsii D3 genome sequencing and assembly.</title>
        <authorList>
            <person name="Fomenkov A."/>
            <person name="Vincze T."/>
            <person name="Grabovich M."/>
            <person name="Anton B.P."/>
            <person name="Dubinina G."/>
            <person name="Orlova M."/>
            <person name="Belousova E."/>
            <person name="Roberts R.J."/>
        </authorList>
    </citation>
    <scope>NUCLEOTIDE SEQUENCE [LARGE SCALE GENOMIC DNA]</scope>
    <source>
        <strain evidence="14">D3</strain>
    </source>
</reference>
<keyword evidence="15" id="KW-1185">Reference proteome</keyword>
<dbReference type="Gene3D" id="3.20.20.70">
    <property type="entry name" value="Aldolase class I"/>
    <property type="match status" value="1"/>
</dbReference>
<evidence type="ECO:0000256" key="12">
    <source>
        <dbReference type="RuleBase" id="RU000512"/>
    </source>
</evidence>
<dbReference type="PANTHER" id="PTHR32119:SF2">
    <property type="entry name" value="OROTIDINE 5'-PHOSPHATE DECARBOXYLASE"/>
    <property type="match status" value="1"/>
</dbReference>
<dbReference type="UniPathway" id="UPA00070">
    <property type="reaction ID" value="UER00120"/>
</dbReference>
<name>A0A251X9I6_9GAMM</name>
<evidence type="ECO:0000256" key="5">
    <source>
        <dbReference type="ARBA" id="ARBA00022975"/>
    </source>
</evidence>
<dbReference type="PROSITE" id="PS00156">
    <property type="entry name" value="OMPDECASE"/>
    <property type="match status" value="1"/>
</dbReference>
<feature type="binding site" evidence="9 11">
    <location>
        <position position="33"/>
    </location>
    <ligand>
        <name>substrate</name>
    </ligand>
</feature>
<evidence type="ECO:0000256" key="3">
    <source>
        <dbReference type="ARBA" id="ARBA00011738"/>
    </source>
</evidence>
<evidence type="ECO:0000256" key="4">
    <source>
        <dbReference type="ARBA" id="ARBA00022793"/>
    </source>
</evidence>
<accession>A0A251X9I6</accession>